<sequence>MDLTPDNIEFFREAGASEEFLTLIQVSPDDVNRNPVRREARCYVSHTDLDGDPEDFPPEGSRFLRNVWDGDLYDAYRQGDFVTATLLTTVFGKDRLNSARPRPELPTVEELGSTPFIVSEPRPQPDARENFI</sequence>
<proteinExistence type="predicted"/>
<feature type="region of interest" description="Disordered" evidence="1">
    <location>
        <begin position="98"/>
        <end position="132"/>
    </location>
</feature>
<gene>
    <name evidence="2" type="ORF">HUG12_01540</name>
</gene>
<name>A0A7D5QA03_9EURY</name>
<dbReference type="Proteomes" id="UP000509626">
    <property type="component" value="Chromosome"/>
</dbReference>
<organism evidence="2 3">
    <name type="scientific">Halorarum salinum</name>
    <dbReference type="NCBI Taxonomy" id="2743089"/>
    <lineage>
        <taxon>Archaea</taxon>
        <taxon>Methanobacteriati</taxon>
        <taxon>Methanobacteriota</taxon>
        <taxon>Stenosarchaea group</taxon>
        <taxon>Halobacteria</taxon>
        <taxon>Halobacteriales</taxon>
        <taxon>Haloferacaceae</taxon>
        <taxon>Halorarum</taxon>
    </lineage>
</organism>
<feature type="compositionally biased region" description="Basic and acidic residues" evidence="1">
    <location>
        <begin position="123"/>
        <end position="132"/>
    </location>
</feature>
<accession>A0A7D5QA03</accession>
<dbReference type="AlphaFoldDB" id="A0A7D5QA03"/>
<dbReference type="KEGG" id="halu:HUG12_01540"/>
<reference evidence="2 3" key="1">
    <citation type="submission" date="2020-06" db="EMBL/GenBank/DDBJ databases">
        <title>NJ-3-1, isolated from saline soil.</title>
        <authorList>
            <person name="Cui H.L."/>
            <person name="Shi X."/>
        </authorList>
    </citation>
    <scope>NUCLEOTIDE SEQUENCE [LARGE SCALE GENOMIC DNA]</scope>
    <source>
        <strain evidence="2 3">NJ-3-1</strain>
    </source>
</reference>
<evidence type="ECO:0000313" key="2">
    <source>
        <dbReference type="EMBL" id="QLG60500.1"/>
    </source>
</evidence>
<protein>
    <submittedName>
        <fullName evidence="2">Uncharacterized protein</fullName>
    </submittedName>
</protein>
<evidence type="ECO:0000313" key="3">
    <source>
        <dbReference type="Proteomes" id="UP000509626"/>
    </source>
</evidence>
<dbReference type="EMBL" id="CP058579">
    <property type="protein sequence ID" value="QLG60500.1"/>
    <property type="molecule type" value="Genomic_DNA"/>
</dbReference>
<dbReference type="GeneID" id="56036101"/>
<keyword evidence="3" id="KW-1185">Reference proteome</keyword>
<evidence type="ECO:0000256" key="1">
    <source>
        <dbReference type="SAM" id="MobiDB-lite"/>
    </source>
</evidence>
<dbReference type="RefSeq" id="WP_179267086.1">
    <property type="nucleotide sequence ID" value="NZ_CP058579.1"/>
</dbReference>